<organism evidence="7 8">
    <name type="scientific">Acetobacter suratthaniensis</name>
    <dbReference type="NCBI Taxonomy" id="1502841"/>
    <lineage>
        <taxon>Bacteria</taxon>
        <taxon>Pseudomonadati</taxon>
        <taxon>Pseudomonadota</taxon>
        <taxon>Alphaproteobacteria</taxon>
        <taxon>Acetobacterales</taxon>
        <taxon>Acetobacteraceae</taxon>
        <taxon>Acetobacter</taxon>
    </lineage>
</organism>
<dbReference type="EMBL" id="JAFVMG010000015">
    <property type="protein sequence ID" value="MBO1329154.1"/>
    <property type="molecule type" value="Genomic_DNA"/>
</dbReference>
<dbReference type="RefSeq" id="WP_207855021.1">
    <property type="nucleotide sequence ID" value="NZ_JAFVMG010000015.1"/>
</dbReference>
<feature type="domain" description="Luciferase-like" evidence="6">
    <location>
        <begin position="22"/>
        <end position="339"/>
    </location>
</feature>
<evidence type="ECO:0000256" key="2">
    <source>
        <dbReference type="ARBA" id="ARBA00022643"/>
    </source>
</evidence>
<feature type="compositionally biased region" description="Polar residues" evidence="5">
    <location>
        <begin position="272"/>
        <end position="283"/>
    </location>
</feature>
<dbReference type="Pfam" id="PF00296">
    <property type="entry name" value="Bac_luciferase"/>
    <property type="match status" value="1"/>
</dbReference>
<keyword evidence="1" id="KW-0285">Flavoprotein</keyword>
<evidence type="ECO:0000313" key="7">
    <source>
        <dbReference type="EMBL" id="MBO1329154.1"/>
    </source>
</evidence>
<keyword evidence="3" id="KW-0560">Oxidoreductase</keyword>
<dbReference type="InterPro" id="IPR036661">
    <property type="entry name" value="Luciferase-like_sf"/>
</dbReference>
<name>A0ABS3LP67_9PROT</name>
<dbReference type="SUPFAM" id="SSF51679">
    <property type="entry name" value="Bacterial luciferase-like"/>
    <property type="match status" value="1"/>
</dbReference>
<comment type="caution">
    <text evidence="7">The sequence shown here is derived from an EMBL/GenBank/DDBJ whole genome shotgun (WGS) entry which is preliminary data.</text>
</comment>
<keyword evidence="4" id="KW-0503">Monooxygenase</keyword>
<evidence type="ECO:0000313" key="8">
    <source>
        <dbReference type="Proteomes" id="UP000664399"/>
    </source>
</evidence>
<keyword evidence="8" id="KW-1185">Reference proteome</keyword>
<dbReference type="InterPro" id="IPR011251">
    <property type="entry name" value="Luciferase-like_dom"/>
</dbReference>
<proteinExistence type="predicted"/>
<dbReference type="Gene3D" id="3.20.20.30">
    <property type="entry name" value="Luciferase-like domain"/>
    <property type="match status" value="1"/>
</dbReference>
<feature type="region of interest" description="Disordered" evidence="5">
    <location>
        <begin position="254"/>
        <end position="286"/>
    </location>
</feature>
<protein>
    <submittedName>
        <fullName evidence="7">LLM class flavin-dependent oxidoreductase</fullName>
    </submittedName>
</protein>
<evidence type="ECO:0000256" key="4">
    <source>
        <dbReference type="ARBA" id="ARBA00023033"/>
    </source>
</evidence>
<dbReference type="PANTHER" id="PTHR42847">
    <property type="entry name" value="ALKANESULFONATE MONOOXYGENASE"/>
    <property type="match status" value="1"/>
</dbReference>
<accession>A0ABS3LP67</accession>
<dbReference type="CDD" id="cd01094">
    <property type="entry name" value="Alkanesulfonate_monoxygenase"/>
    <property type="match status" value="1"/>
</dbReference>
<evidence type="ECO:0000256" key="3">
    <source>
        <dbReference type="ARBA" id="ARBA00023002"/>
    </source>
</evidence>
<dbReference type="Proteomes" id="UP000664399">
    <property type="component" value="Unassembled WGS sequence"/>
</dbReference>
<evidence type="ECO:0000259" key="6">
    <source>
        <dbReference type="Pfam" id="PF00296"/>
    </source>
</evidence>
<evidence type="ECO:0000256" key="5">
    <source>
        <dbReference type="SAM" id="MobiDB-lite"/>
    </source>
</evidence>
<reference evidence="7 8" key="1">
    <citation type="submission" date="2021-03" db="EMBL/GenBank/DDBJ databases">
        <title>The complete genome sequence of Acetobacter suratthaniensis TBRC 1719.</title>
        <authorList>
            <person name="Charoenyingcharoen P."/>
            <person name="Yukphan P."/>
        </authorList>
    </citation>
    <scope>NUCLEOTIDE SEQUENCE [LARGE SCALE GENOMIC DNA]</scope>
    <source>
        <strain evidence="7 8">TBRC 1719</strain>
    </source>
</reference>
<sequence length="378" mass="41097">MSVEFIGYVSAREQTEIVGPYGPEVDPAYIKSTALLHERGGFDRVLVAFHSHSPDSLLVAQHAALATSKLGVLVAHRPGFAAPTLAARQFATLDALTGGRVAIHVITGGNDIELQADGDHLTKAQRYARAAEYIRIVRREWQSGPAFDHDGTFYRLRGAHAAIRPRQEGSVPVYFGGASDEAIAVTAELADGYALWGEPLEQAAELVNRVRNAASLHGRNLRFSISFRPILAATEEEAWARAAAIEATLLERQQREQQAQQSGDIALDSAGTRPTDTTLPTNEGSRRLQAIAARGARHDERLWTGVAQATGGRWNSTSLVGTPEQVAQSLLQYYRLGIHTFLIRGFDPVPDTVLFGRELIPRVRALIAQEDALAHHAA</sequence>
<gene>
    <name evidence="7" type="ORF">J2D75_11795</name>
</gene>
<dbReference type="PANTHER" id="PTHR42847:SF9">
    <property type="entry name" value="BLL6451 PROTEIN"/>
    <property type="match status" value="1"/>
</dbReference>
<keyword evidence="2" id="KW-0288">FMN</keyword>
<evidence type="ECO:0000256" key="1">
    <source>
        <dbReference type="ARBA" id="ARBA00022630"/>
    </source>
</evidence>
<dbReference type="InterPro" id="IPR050172">
    <property type="entry name" value="SsuD_RutA_monooxygenase"/>
</dbReference>